<dbReference type="OrthoDB" id="337038at2759"/>
<dbReference type="SMART" id="SM00198">
    <property type="entry name" value="SCP"/>
    <property type="match status" value="1"/>
</dbReference>
<feature type="domain" description="SCP" evidence="2">
    <location>
        <begin position="229"/>
        <end position="369"/>
    </location>
</feature>
<keyword evidence="1" id="KW-1015">Disulfide bond</keyword>
<dbReference type="Gene3D" id="3.40.33.10">
    <property type="entry name" value="CAP"/>
    <property type="match status" value="1"/>
</dbReference>
<dbReference type="CDD" id="cd00033">
    <property type="entry name" value="CCP"/>
    <property type="match status" value="1"/>
</dbReference>
<dbReference type="PANTHER" id="PTHR10334">
    <property type="entry name" value="CYSTEINE-RICH SECRETORY PROTEIN-RELATED"/>
    <property type="match status" value="1"/>
</dbReference>
<evidence type="ECO:0000313" key="4">
    <source>
        <dbReference type="Proteomes" id="UP000001307"/>
    </source>
</evidence>
<organism evidence="3">
    <name type="scientific">Oikopleura dioica</name>
    <name type="common">Tunicate</name>
    <dbReference type="NCBI Taxonomy" id="34765"/>
    <lineage>
        <taxon>Eukaryota</taxon>
        <taxon>Metazoa</taxon>
        <taxon>Chordata</taxon>
        <taxon>Tunicata</taxon>
        <taxon>Appendicularia</taxon>
        <taxon>Copelata</taxon>
        <taxon>Oikopleuridae</taxon>
        <taxon>Oikopleura</taxon>
    </lineage>
</organism>
<dbReference type="InterPro" id="IPR035976">
    <property type="entry name" value="Sushi/SCR/CCP_sf"/>
</dbReference>
<keyword evidence="4" id="KW-1185">Reference proteome</keyword>
<dbReference type="InterPro" id="IPR035940">
    <property type="entry name" value="CAP_sf"/>
</dbReference>
<evidence type="ECO:0000313" key="3">
    <source>
        <dbReference type="EMBL" id="CBY21654.1"/>
    </source>
</evidence>
<dbReference type="SUPFAM" id="SSF55797">
    <property type="entry name" value="PR-1-like"/>
    <property type="match status" value="1"/>
</dbReference>
<dbReference type="InParanoid" id="E4WUX3"/>
<evidence type="ECO:0000256" key="1">
    <source>
        <dbReference type="ARBA" id="ARBA00023157"/>
    </source>
</evidence>
<reference evidence="3" key="1">
    <citation type="journal article" date="2010" name="Science">
        <title>Plasticity of animal genome architecture unmasked by rapid evolution of a pelagic tunicate.</title>
        <authorList>
            <person name="Denoeud F."/>
            <person name="Henriet S."/>
            <person name="Mungpakdee S."/>
            <person name="Aury J.M."/>
            <person name="Da Silva C."/>
            <person name="Brinkmann H."/>
            <person name="Mikhaleva J."/>
            <person name="Olsen L.C."/>
            <person name="Jubin C."/>
            <person name="Canestro C."/>
            <person name="Bouquet J.M."/>
            <person name="Danks G."/>
            <person name="Poulain J."/>
            <person name="Campsteijn C."/>
            <person name="Adamski M."/>
            <person name="Cross I."/>
            <person name="Yadetie F."/>
            <person name="Muffato M."/>
            <person name="Louis A."/>
            <person name="Butcher S."/>
            <person name="Tsagkogeorga G."/>
            <person name="Konrad A."/>
            <person name="Singh S."/>
            <person name="Jensen M.F."/>
            <person name="Cong E.H."/>
            <person name="Eikeseth-Otteraa H."/>
            <person name="Noel B."/>
            <person name="Anthouard V."/>
            <person name="Porcel B.M."/>
            <person name="Kachouri-Lafond R."/>
            <person name="Nishino A."/>
            <person name="Ugolini M."/>
            <person name="Chourrout P."/>
            <person name="Nishida H."/>
            <person name="Aasland R."/>
            <person name="Huzurbazar S."/>
            <person name="Westhof E."/>
            <person name="Delsuc F."/>
            <person name="Lehrach H."/>
            <person name="Reinhardt R."/>
            <person name="Weissenbach J."/>
            <person name="Roy S.W."/>
            <person name="Artiguenave F."/>
            <person name="Postlethwait J.H."/>
            <person name="Manak J.R."/>
            <person name="Thompson E.M."/>
            <person name="Jaillon O."/>
            <person name="Du Pasquier L."/>
            <person name="Boudinot P."/>
            <person name="Liberles D.A."/>
            <person name="Volff J.N."/>
            <person name="Philippe H."/>
            <person name="Lenhard B."/>
            <person name="Roest Crollius H."/>
            <person name="Wincker P."/>
            <person name="Chourrout D."/>
        </authorList>
    </citation>
    <scope>NUCLEOTIDE SEQUENCE [LARGE SCALE GENOMIC DNA]</scope>
</reference>
<dbReference type="Pfam" id="PF00188">
    <property type="entry name" value="CAP"/>
    <property type="match status" value="1"/>
</dbReference>
<dbReference type="PRINTS" id="PR00837">
    <property type="entry name" value="V5TPXLIKE"/>
</dbReference>
<dbReference type="InterPro" id="IPR001283">
    <property type="entry name" value="CRISP-related"/>
</dbReference>
<gene>
    <name evidence="3" type="ORF">GSOID_T00009428001</name>
</gene>
<dbReference type="InterPro" id="IPR000436">
    <property type="entry name" value="Sushi_SCR_CCP_dom"/>
</dbReference>
<evidence type="ECO:0000259" key="2">
    <source>
        <dbReference type="SMART" id="SM00198"/>
    </source>
</evidence>
<dbReference type="Proteomes" id="UP000001307">
    <property type="component" value="Unassembled WGS sequence"/>
</dbReference>
<dbReference type="InterPro" id="IPR014044">
    <property type="entry name" value="CAP_dom"/>
</dbReference>
<protein>
    <recommendedName>
        <fullName evidence="2">SCP domain-containing protein</fullName>
    </recommendedName>
</protein>
<dbReference type="AlphaFoldDB" id="E4WUX3"/>
<dbReference type="SUPFAM" id="SSF57535">
    <property type="entry name" value="Complement control module/SCR domain"/>
    <property type="match status" value="1"/>
</dbReference>
<sequence length="379" mass="41363">MKIFNGALIFSAAHGAWVQPKYEEVLKASKGRSNVNWGFPVGMRNSQAFDKCGEPLLPKDALKFECNSATCAVICKPGLMPLGKARVRCRKSGWSKSFPDCGGCAPEPSTAPDVLAECKDGKTRSCSLRCAEGMFFPDLGINQLGIGLKTKVVCKCKKKSGKCDYKFVSKSLKRKNVSKFSCDAIQAPPTQAPTPQSTAAPVEIIEDNVQHAVSSGSCSSLISENAEATAICKTIDDVNVKRALHHAPPVEVDAKLCTDAQSYADLLAKRDSGLSHDGALLQSLKQGENLMFGLNDMSIEANFLLATKMWHDEWIDWDFEKLTCTPGRQCLHFTQQVWIGTQKVCYAAAKAGRKTYVVARYSPPGNSMRRMRENVLPAN</sequence>
<accession>E4WUX3</accession>
<name>E4WUX3_OIKDI</name>
<proteinExistence type="predicted"/>
<dbReference type="EMBL" id="FN653017">
    <property type="protein sequence ID" value="CBY21654.1"/>
    <property type="molecule type" value="Genomic_DNA"/>
</dbReference>